<keyword evidence="8 10" id="KW-0675">Receptor</keyword>
<evidence type="ECO:0000256" key="9">
    <source>
        <dbReference type="ARBA" id="ARBA00023224"/>
    </source>
</evidence>
<evidence type="ECO:0000256" key="2">
    <source>
        <dbReference type="ARBA" id="ARBA00022475"/>
    </source>
</evidence>
<feature type="transmembrane region" description="Helical" evidence="10">
    <location>
        <begin position="52"/>
        <end position="73"/>
    </location>
</feature>
<evidence type="ECO:0000256" key="8">
    <source>
        <dbReference type="ARBA" id="ARBA00023170"/>
    </source>
</evidence>
<dbReference type="OrthoDB" id="6765072at2759"/>
<evidence type="ECO:0000256" key="4">
    <source>
        <dbReference type="ARBA" id="ARBA00022692"/>
    </source>
</evidence>
<keyword evidence="7 10" id="KW-0472">Membrane</keyword>
<protein>
    <recommendedName>
        <fullName evidence="10">Odorant receptor</fullName>
    </recommendedName>
</protein>
<comment type="similarity">
    <text evidence="10">Belongs to the insect chemoreceptor superfamily. Heteromeric odorant receptor channel (TC 1.A.69) family.</text>
</comment>
<feature type="transmembrane region" description="Helical" evidence="10">
    <location>
        <begin position="299"/>
        <end position="322"/>
    </location>
</feature>
<feature type="transmembrane region" description="Helical" evidence="10">
    <location>
        <begin position="82"/>
        <end position="101"/>
    </location>
</feature>
<dbReference type="InterPro" id="IPR004117">
    <property type="entry name" value="7tm6_olfct_rcpt"/>
</dbReference>
<evidence type="ECO:0000313" key="11">
    <source>
        <dbReference type="EMBL" id="AIO10894.1"/>
    </source>
</evidence>
<reference evidence="11" key="2">
    <citation type="submission" date="2014-07" db="EMBL/GenBank/DDBJ databases">
        <authorList>
            <person name="Choo Y.-M."/>
            <person name="Leal W.S."/>
        </authorList>
    </citation>
    <scope>NUCLEOTIDE SEQUENCE</scope>
</reference>
<dbReference type="GO" id="GO:0004984">
    <property type="term" value="F:olfactory receptor activity"/>
    <property type="evidence" value="ECO:0007669"/>
    <property type="project" value="InterPro"/>
</dbReference>
<evidence type="ECO:0000256" key="5">
    <source>
        <dbReference type="ARBA" id="ARBA00022725"/>
    </source>
</evidence>
<feature type="transmembrane region" description="Helical" evidence="10">
    <location>
        <begin position="146"/>
        <end position="166"/>
    </location>
</feature>
<comment type="subcellular location">
    <subcellularLocation>
        <location evidence="1 10">Cell membrane</location>
        <topology evidence="1 10">Multi-pass membrane protein</topology>
    </subcellularLocation>
</comment>
<dbReference type="GO" id="GO:0005549">
    <property type="term" value="F:odorant binding"/>
    <property type="evidence" value="ECO:0007669"/>
    <property type="project" value="InterPro"/>
</dbReference>
<dbReference type="AlphaFoldDB" id="A0A0A0QKD3"/>
<proteinExistence type="evidence at transcript level"/>
<feature type="transmembrane region" description="Helical" evidence="10">
    <location>
        <begin position="186"/>
        <end position="206"/>
    </location>
</feature>
<dbReference type="GO" id="GO:0007165">
    <property type="term" value="P:signal transduction"/>
    <property type="evidence" value="ECO:0007669"/>
    <property type="project" value="UniProtKB-KW"/>
</dbReference>
<dbReference type="EMBL" id="KM229532">
    <property type="protein sequence ID" value="AIO10894.1"/>
    <property type="molecule type" value="mRNA"/>
</dbReference>
<reference evidence="11" key="1">
    <citation type="journal article" date="2014" name="Proc. Natl. Acad. Sci. U.S.A.">
        <title>Mosquito odorant receptor for DEET and methyl jasmonate.</title>
        <authorList>
            <person name="Xu P."/>
            <person name="Choo Y.M."/>
            <person name="De La Rosa A."/>
            <person name="Leal W.S."/>
        </authorList>
    </citation>
    <scope>NUCLEOTIDE SEQUENCE</scope>
</reference>
<dbReference type="VEuPathDB" id="VectorBase:CPIJ006216"/>
<keyword evidence="3 10" id="KW-0716">Sensory transduction</keyword>
<name>A0A0A0QKD3_CULQU</name>
<keyword evidence="9 10" id="KW-0807">Transducer</keyword>
<evidence type="ECO:0000256" key="10">
    <source>
        <dbReference type="RuleBase" id="RU351113"/>
    </source>
</evidence>
<evidence type="ECO:0000256" key="6">
    <source>
        <dbReference type="ARBA" id="ARBA00022989"/>
    </source>
</evidence>
<evidence type="ECO:0000256" key="7">
    <source>
        <dbReference type="ARBA" id="ARBA00023136"/>
    </source>
</evidence>
<sequence>MEYLRKISQLKVFRHSYKDPSDFYNHVLVMPNHVASITGLDVLRTDYKRSSFNFVGLILVILLFFYVTFFTVYEMRHHVEDLIYCLVTIGICLQVVMKIYTHLYYRDDLLWIQEYTKELFQEETAAHKSILMGYIEVLNVIAKAVLLAYGSCSCTMLTVPIVFTLLSGHKTLTFGFWLPFIDRFSWHGWILNMVMQIVMSIVIVSEDIGLDIIYFMTVMCSVMQIDLLKVKLQNVNAKMEKGETDITEELNDIFKRHYEHMELVRIVEKVYRGYFFVLFSTLGASLVLVLYAIVTLSWIAGYGSGVFITYQLFVFCLLPTLLGTKKEELQREIYDISWYTWTIENQKVLRFMLEAAQQPNRLSMIFHPLSMPTFTEVIRTIYSILTLLLTFRSD</sequence>
<evidence type="ECO:0000256" key="3">
    <source>
        <dbReference type="ARBA" id="ARBA00022606"/>
    </source>
</evidence>
<feature type="transmembrane region" description="Helical" evidence="10">
    <location>
        <begin position="273"/>
        <end position="293"/>
    </location>
</feature>
<dbReference type="GO" id="GO:0005886">
    <property type="term" value="C:plasma membrane"/>
    <property type="evidence" value="ECO:0007669"/>
    <property type="project" value="UniProtKB-SubCell"/>
</dbReference>
<comment type="caution">
    <text evidence="10">Lacks conserved residue(s) required for the propagation of feature annotation.</text>
</comment>
<keyword evidence="5 10" id="KW-0552">Olfaction</keyword>
<evidence type="ECO:0000256" key="1">
    <source>
        <dbReference type="ARBA" id="ARBA00004651"/>
    </source>
</evidence>
<dbReference type="PANTHER" id="PTHR21137:SF35">
    <property type="entry name" value="ODORANT RECEPTOR 19A-RELATED"/>
    <property type="match status" value="1"/>
</dbReference>
<organism evidence="11">
    <name type="scientific">Culex quinquefasciatus</name>
    <name type="common">Southern house mosquito</name>
    <name type="synonym">Culex pungens</name>
    <dbReference type="NCBI Taxonomy" id="7176"/>
    <lineage>
        <taxon>Eukaryota</taxon>
        <taxon>Metazoa</taxon>
        <taxon>Ecdysozoa</taxon>
        <taxon>Arthropoda</taxon>
        <taxon>Hexapoda</taxon>
        <taxon>Insecta</taxon>
        <taxon>Pterygota</taxon>
        <taxon>Neoptera</taxon>
        <taxon>Endopterygota</taxon>
        <taxon>Diptera</taxon>
        <taxon>Nematocera</taxon>
        <taxon>Culicoidea</taxon>
        <taxon>Culicidae</taxon>
        <taxon>Culicinae</taxon>
        <taxon>Culicini</taxon>
        <taxon>Culex</taxon>
        <taxon>Culex</taxon>
    </lineage>
</organism>
<keyword evidence="2" id="KW-1003">Cell membrane</keyword>
<accession>A0A0A0QKD3</accession>
<dbReference type="PANTHER" id="PTHR21137">
    <property type="entry name" value="ODORANT RECEPTOR"/>
    <property type="match status" value="1"/>
</dbReference>
<dbReference type="Pfam" id="PF02949">
    <property type="entry name" value="7tm_6"/>
    <property type="match status" value="1"/>
</dbReference>
<dbReference type="VEuPathDB" id="VectorBase:CQUJHB012203"/>
<keyword evidence="6 10" id="KW-1133">Transmembrane helix</keyword>
<keyword evidence="4 10" id="KW-0812">Transmembrane</keyword>